<dbReference type="EMBL" id="CAEZWD010000141">
    <property type="protein sequence ID" value="CAB4655989.1"/>
    <property type="molecule type" value="Genomic_DNA"/>
</dbReference>
<evidence type="ECO:0000313" key="2">
    <source>
        <dbReference type="EMBL" id="CAB4655989.1"/>
    </source>
</evidence>
<dbReference type="Gene3D" id="1.10.8.50">
    <property type="match status" value="1"/>
</dbReference>
<reference evidence="3" key="1">
    <citation type="submission" date="2014-06" db="EMBL/GenBank/DDBJ databases">
        <title>Key roles for freshwater Actinobacteria revealed by deep metagenomic sequencing.</title>
        <authorList>
            <person name="Ghai R."/>
            <person name="Mizuno C.M."/>
            <person name="Picazo A."/>
            <person name="Camacho A."/>
            <person name="Rodriguez-Valera F."/>
        </authorList>
    </citation>
    <scope>NUCLEOTIDE SEQUENCE</scope>
</reference>
<feature type="domain" description="Integration host factor-like helix-two turn-helix" evidence="1">
    <location>
        <begin position="32"/>
        <end position="100"/>
    </location>
</feature>
<dbReference type="EMBL" id="JNSL01000033">
    <property type="protein sequence ID" value="KGA19231.1"/>
    <property type="molecule type" value="Genomic_DNA"/>
</dbReference>
<dbReference type="InterPro" id="IPR047806">
    <property type="entry name" value="IHF_actinobact"/>
</dbReference>
<sequence length="107" mass="11424">MAVPVLTNEQRIAASAKAVEVRTKRAALRRQLKESKVTFTEVLSVADSDDIVSGMRVVTILESLPGIGKIKASALMETCDIALSRRMKGLGSTQAQKLKAALNGRAS</sequence>
<evidence type="ECO:0000259" key="1">
    <source>
        <dbReference type="Pfam" id="PF22525"/>
    </source>
</evidence>
<accession>A0A094QXN1</accession>
<dbReference type="AlphaFoldDB" id="A0A094QXN1"/>
<dbReference type="SUPFAM" id="SSF46946">
    <property type="entry name" value="S13-like H2TH domain"/>
    <property type="match status" value="1"/>
</dbReference>
<reference evidence="2" key="2">
    <citation type="submission" date="2020-05" db="EMBL/GenBank/DDBJ databases">
        <authorList>
            <person name="Chiriac C."/>
            <person name="Salcher M."/>
            <person name="Ghai R."/>
            <person name="Kavagutti S V."/>
        </authorList>
    </citation>
    <scope>NUCLEOTIDE SEQUENCE</scope>
</reference>
<protein>
    <submittedName>
        <fullName evidence="2">Unannotated protein</fullName>
    </submittedName>
</protein>
<evidence type="ECO:0000313" key="3">
    <source>
        <dbReference type="EMBL" id="KGA19231.1"/>
    </source>
</evidence>
<gene>
    <name evidence="3" type="ORF">GM51_6960</name>
    <name evidence="2" type="ORF">UFOPK2171_00898</name>
</gene>
<dbReference type="InterPro" id="IPR055201">
    <property type="entry name" value="IHF-like_H2TH"/>
</dbReference>
<name>A0A094QXN1_9ZZZZ</name>
<dbReference type="InterPro" id="IPR010979">
    <property type="entry name" value="Ribosomal_uS13-like_H2TH"/>
</dbReference>
<dbReference type="GO" id="GO:0003676">
    <property type="term" value="F:nucleic acid binding"/>
    <property type="evidence" value="ECO:0007669"/>
    <property type="project" value="InterPro"/>
</dbReference>
<organism evidence="3">
    <name type="scientific">freshwater metagenome</name>
    <dbReference type="NCBI Taxonomy" id="449393"/>
    <lineage>
        <taxon>unclassified sequences</taxon>
        <taxon>metagenomes</taxon>
        <taxon>ecological metagenomes</taxon>
    </lineage>
</organism>
<dbReference type="NCBIfam" id="NF041260">
    <property type="entry name" value="actino_IHF"/>
    <property type="match status" value="1"/>
</dbReference>
<dbReference type="Pfam" id="PF22525">
    <property type="entry name" value="H2TH_5"/>
    <property type="match status" value="1"/>
</dbReference>
<proteinExistence type="predicted"/>